<dbReference type="CDD" id="cd00082">
    <property type="entry name" value="HisKA"/>
    <property type="match status" value="1"/>
</dbReference>
<dbReference type="SUPFAM" id="SSF52172">
    <property type="entry name" value="CheY-like"/>
    <property type="match status" value="1"/>
</dbReference>
<dbReference type="RefSeq" id="XP_069202541.1">
    <property type="nucleotide sequence ID" value="XM_069343989.1"/>
</dbReference>
<dbReference type="PROSITE" id="PS50110">
    <property type="entry name" value="RESPONSE_REGULATORY"/>
    <property type="match status" value="1"/>
</dbReference>
<dbReference type="SMART" id="SM00388">
    <property type="entry name" value="HisKA"/>
    <property type="match status" value="1"/>
</dbReference>
<dbReference type="PROSITE" id="PS50109">
    <property type="entry name" value="HIS_KIN"/>
    <property type="match status" value="1"/>
</dbReference>
<dbReference type="PANTHER" id="PTHR43047:SF72">
    <property type="entry name" value="OSMOSENSING HISTIDINE PROTEIN KINASE SLN1"/>
    <property type="match status" value="1"/>
</dbReference>
<feature type="region of interest" description="Disordered" evidence="7">
    <location>
        <begin position="883"/>
        <end position="913"/>
    </location>
</feature>
<dbReference type="Proteomes" id="UP001562354">
    <property type="component" value="Unassembled WGS sequence"/>
</dbReference>
<feature type="compositionally biased region" description="Polar residues" evidence="7">
    <location>
        <begin position="40"/>
        <end position="54"/>
    </location>
</feature>
<name>A0ABR3PJH0_9PEZI</name>
<dbReference type="SMART" id="SM00387">
    <property type="entry name" value="HATPase_c"/>
    <property type="match status" value="1"/>
</dbReference>
<dbReference type="Pfam" id="PF02518">
    <property type="entry name" value="HATPase_c"/>
    <property type="match status" value="1"/>
</dbReference>
<evidence type="ECO:0000313" key="10">
    <source>
        <dbReference type="EMBL" id="KAL1306268.1"/>
    </source>
</evidence>
<feature type="region of interest" description="Disordered" evidence="7">
    <location>
        <begin position="40"/>
        <end position="147"/>
    </location>
</feature>
<dbReference type="Gene3D" id="3.30.565.10">
    <property type="entry name" value="Histidine kinase-like ATPase, C-terminal domain"/>
    <property type="match status" value="1"/>
</dbReference>
<feature type="region of interest" description="Disordered" evidence="7">
    <location>
        <begin position="934"/>
        <end position="955"/>
    </location>
</feature>
<feature type="compositionally biased region" description="Low complexity" evidence="7">
    <location>
        <begin position="119"/>
        <end position="132"/>
    </location>
</feature>
<feature type="domain" description="Response regulatory" evidence="9">
    <location>
        <begin position="958"/>
        <end position="1119"/>
    </location>
</feature>
<evidence type="ECO:0000256" key="6">
    <source>
        <dbReference type="PROSITE-ProRule" id="PRU00169"/>
    </source>
</evidence>
<evidence type="ECO:0000259" key="8">
    <source>
        <dbReference type="PROSITE" id="PS50109"/>
    </source>
</evidence>
<keyword evidence="5" id="KW-0418">Kinase</keyword>
<comment type="caution">
    <text evidence="10">The sequence shown here is derived from an EMBL/GenBank/DDBJ whole genome shotgun (WGS) entry which is preliminary data.</text>
</comment>
<dbReference type="SUPFAM" id="SSF47384">
    <property type="entry name" value="Homodimeric domain of signal transducing histidine kinase"/>
    <property type="match status" value="1"/>
</dbReference>
<feature type="compositionally biased region" description="Low complexity" evidence="7">
    <location>
        <begin position="196"/>
        <end position="213"/>
    </location>
</feature>
<dbReference type="InterPro" id="IPR004358">
    <property type="entry name" value="Sig_transdc_His_kin-like_C"/>
</dbReference>
<evidence type="ECO:0000256" key="3">
    <source>
        <dbReference type="ARBA" id="ARBA00022553"/>
    </source>
</evidence>
<dbReference type="Pfam" id="PF00072">
    <property type="entry name" value="Response_reg"/>
    <property type="match status" value="1"/>
</dbReference>
<evidence type="ECO:0000256" key="7">
    <source>
        <dbReference type="SAM" id="MobiDB-lite"/>
    </source>
</evidence>
<feature type="compositionally biased region" description="Basic and acidic residues" evidence="7">
    <location>
        <begin position="1119"/>
        <end position="1129"/>
    </location>
</feature>
<dbReference type="EMBL" id="JBFMKM010000005">
    <property type="protein sequence ID" value="KAL1306268.1"/>
    <property type="molecule type" value="Genomic_DNA"/>
</dbReference>
<dbReference type="EC" id="2.7.13.3" evidence="2"/>
<dbReference type="InterPro" id="IPR005467">
    <property type="entry name" value="His_kinase_dom"/>
</dbReference>
<feature type="region of interest" description="Disordered" evidence="7">
    <location>
        <begin position="1006"/>
        <end position="1038"/>
    </location>
</feature>
<dbReference type="Gene3D" id="3.40.50.2300">
    <property type="match status" value="1"/>
</dbReference>
<keyword evidence="3 6" id="KW-0597">Phosphoprotein</keyword>
<reference evidence="10 11" key="1">
    <citation type="submission" date="2024-07" db="EMBL/GenBank/DDBJ databases">
        <title>Draft sequence of the Neodothiora populina.</title>
        <authorList>
            <person name="Drown D.D."/>
            <person name="Schuette U.S."/>
            <person name="Buechlein A.B."/>
            <person name="Rusch D.R."/>
            <person name="Winton L.W."/>
            <person name="Adams G.A."/>
        </authorList>
    </citation>
    <scope>NUCLEOTIDE SEQUENCE [LARGE SCALE GENOMIC DNA]</scope>
    <source>
        <strain evidence="10 11">CPC 39397</strain>
    </source>
</reference>
<dbReference type="InterPro" id="IPR003661">
    <property type="entry name" value="HisK_dim/P_dom"/>
</dbReference>
<feature type="region of interest" description="Disordered" evidence="7">
    <location>
        <begin position="185"/>
        <end position="220"/>
    </location>
</feature>
<dbReference type="CDD" id="cd17546">
    <property type="entry name" value="REC_hyHK_CKI1_RcsC-like"/>
    <property type="match status" value="1"/>
</dbReference>
<feature type="region of interest" description="Disordered" evidence="7">
    <location>
        <begin position="289"/>
        <end position="310"/>
    </location>
</feature>
<dbReference type="PRINTS" id="PR00344">
    <property type="entry name" value="BCTRLSENSOR"/>
</dbReference>
<dbReference type="Gene3D" id="1.10.287.130">
    <property type="match status" value="1"/>
</dbReference>
<feature type="modified residue" description="4-aspartylphosphate" evidence="6">
    <location>
        <position position="1049"/>
    </location>
</feature>
<dbReference type="SUPFAM" id="SSF55874">
    <property type="entry name" value="ATPase domain of HSP90 chaperone/DNA topoisomerase II/histidine kinase"/>
    <property type="match status" value="1"/>
</dbReference>
<dbReference type="InterPro" id="IPR001789">
    <property type="entry name" value="Sig_transdc_resp-reg_receiver"/>
</dbReference>
<gene>
    <name evidence="10" type="ORF">AAFC00_004357</name>
</gene>
<proteinExistence type="predicted"/>
<feature type="compositionally biased region" description="Polar residues" evidence="7">
    <location>
        <begin position="1015"/>
        <end position="1037"/>
    </location>
</feature>
<organism evidence="10 11">
    <name type="scientific">Neodothiora populina</name>
    <dbReference type="NCBI Taxonomy" id="2781224"/>
    <lineage>
        <taxon>Eukaryota</taxon>
        <taxon>Fungi</taxon>
        <taxon>Dikarya</taxon>
        <taxon>Ascomycota</taxon>
        <taxon>Pezizomycotina</taxon>
        <taxon>Dothideomycetes</taxon>
        <taxon>Dothideomycetidae</taxon>
        <taxon>Dothideales</taxon>
        <taxon>Dothioraceae</taxon>
        <taxon>Neodothiora</taxon>
    </lineage>
</organism>
<feature type="domain" description="Histidine kinase" evidence="8">
    <location>
        <begin position="398"/>
        <end position="658"/>
    </location>
</feature>
<comment type="catalytic activity">
    <reaction evidence="1">
        <text>ATP + protein L-histidine = ADP + protein N-phospho-L-histidine.</text>
        <dbReference type="EC" id="2.7.13.3"/>
    </reaction>
</comment>
<dbReference type="PANTHER" id="PTHR43047">
    <property type="entry name" value="TWO-COMPONENT HISTIDINE PROTEIN KINASE"/>
    <property type="match status" value="1"/>
</dbReference>
<sequence>MGSAVMSHLEMVRAMAEQRRGARMVSALSAFMEGSSDAWQQSNQASGSTMTDINSARRPSLDKFGRMQPGDKVVRPDQTASLAGDALPKALETPKSLPNTTRASDMKPNIAEDVDCTGSSDDLASISVSSASTTEEDPELKSHGRTVRGTLQTAADLIRTAVDADGVLFLDATISGFGELINSSMINSTPDDDIDTTTSGAEGTEGTGSEADSISVSPSQREAALETSCALLGASYASRNDPEVSHSLPARKLLHSLLRYHKRGKIWNFSIAGGESVDIMTSESYSASDTGSAVLPQDANAGSETSKKRRKRLTKAAWGKDLGQLFPGVRSLMLLGLWDPSRDRWYAGCIIWTYSPIRVFSQEGEMHYLTAFCDVIMAKLGRLDVELANKAKSDFISSISHELRSPLHGILGTVEIMQDQVRDPATSGMITQIEACGRTLLDIVDHLLDFSKINFFAKRTLVAADPAQKGRRSLSARVNKRRSLGGMISVDADVALDQITEEVIETAVYSYCCSKDQRVLSARNLTVIVDIDRSLGVSWRCRVAVGAWKRICVNLVNNALKYTAEGYIAVSLKMLPHTTKEKRPCAQFTVTDSGRGMSKEFLENQLFHAFTQEDDLAEGTGLGMSMVAKIVKGIKGKVDVQSGKGIGTIVTVTVPLELSRPSRQKEPAEKKQKEAQRDLTALAMDVLGPPTPEGQSPTEVGIRLLLKTLRKTCDELGIALSGPSWTVSDASVLSMITEADIPQLLHLLQSAPHDISQEELALVSQLRYKPLVILCNDYMSARRLKKSDLSQLVEGHIEYISQPCGPQRLAIALQTCLSGSISPPFSPIGIDNVPTPRARPNRLSMTMPDFDGSMAYHSDSQGSRTATPLTAIAIPNRPDGHIGVSPGTSILRWNDTMTDDASDTREGSISEYPFPQVPVMTELAEKLADTAISLRKDSQATGQGKRKPGSSIDPSKSCLLLVDDNAINLQLLVAYAKKHGHLALTARDGSEAVETYKTAAIAARKSVSAEHKNSNKSGNSNQTSPQLNTDAQGSPNAARSVKPTVILLDISMPVMNGFEATRHIRAFEHRHKIEPATIVALTGLGSADAQREAYISGVDLFLTKPVRLKELTNLLKDIEEGNHNNEGGKHSVSPRSGDDSG</sequence>
<dbReference type="SMART" id="SM00448">
    <property type="entry name" value="REC"/>
    <property type="match status" value="1"/>
</dbReference>
<dbReference type="Pfam" id="PF00512">
    <property type="entry name" value="HisKA"/>
    <property type="match status" value="1"/>
</dbReference>
<feature type="region of interest" description="Disordered" evidence="7">
    <location>
        <begin position="1119"/>
        <end position="1141"/>
    </location>
</feature>
<dbReference type="InterPro" id="IPR011006">
    <property type="entry name" value="CheY-like_superfamily"/>
</dbReference>
<evidence type="ECO:0000256" key="1">
    <source>
        <dbReference type="ARBA" id="ARBA00000085"/>
    </source>
</evidence>
<evidence type="ECO:0000256" key="2">
    <source>
        <dbReference type="ARBA" id="ARBA00012438"/>
    </source>
</evidence>
<keyword evidence="11" id="KW-1185">Reference proteome</keyword>
<evidence type="ECO:0000256" key="5">
    <source>
        <dbReference type="ARBA" id="ARBA00022777"/>
    </source>
</evidence>
<evidence type="ECO:0000313" key="11">
    <source>
        <dbReference type="Proteomes" id="UP001562354"/>
    </source>
</evidence>
<dbReference type="InterPro" id="IPR003594">
    <property type="entry name" value="HATPase_dom"/>
</dbReference>
<evidence type="ECO:0000256" key="4">
    <source>
        <dbReference type="ARBA" id="ARBA00022679"/>
    </source>
</evidence>
<evidence type="ECO:0000259" key="9">
    <source>
        <dbReference type="PROSITE" id="PS50110"/>
    </source>
</evidence>
<dbReference type="InterPro" id="IPR036890">
    <property type="entry name" value="HATPase_C_sf"/>
</dbReference>
<keyword evidence="4" id="KW-0808">Transferase</keyword>
<protein>
    <recommendedName>
        <fullName evidence="2">histidine kinase</fullName>
        <ecNumber evidence="2">2.7.13.3</ecNumber>
    </recommendedName>
</protein>
<accession>A0ABR3PJH0</accession>
<dbReference type="GeneID" id="95978057"/>
<dbReference type="InterPro" id="IPR036097">
    <property type="entry name" value="HisK_dim/P_sf"/>
</dbReference>